<dbReference type="KEGG" id="kan:IMCC3317_09050"/>
<dbReference type="EMBL" id="CP019288">
    <property type="protein sequence ID" value="QHI35559.1"/>
    <property type="molecule type" value="Genomic_DNA"/>
</dbReference>
<protein>
    <recommendedName>
        <fullName evidence="4">Lipoprotein</fullName>
    </recommendedName>
</protein>
<evidence type="ECO:0000256" key="1">
    <source>
        <dbReference type="SAM" id="SignalP"/>
    </source>
</evidence>
<reference evidence="2 3" key="1">
    <citation type="journal article" date="2013" name="Int. J. Syst. Evol. Microbiol.">
        <title>Kordia antarctica sp. nov., isolated from Antarctic seawater.</title>
        <authorList>
            <person name="Baek K."/>
            <person name="Choi A."/>
            <person name="Kang I."/>
            <person name="Lee K."/>
            <person name="Cho J.C."/>
        </authorList>
    </citation>
    <scope>NUCLEOTIDE SEQUENCE [LARGE SCALE GENOMIC DNA]</scope>
    <source>
        <strain evidence="2 3">IMCC3317</strain>
    </source>
</reference>
<dbReference type="PROSITE" id="PS51257">
    <property type="entry name" value="PROKAR_LIPOPROTEIN"/>
    <property type="match status" value="1"/>
</dbReference>
<name>A0A7L4ZGK6_9FLAO</name>
<dbReference type="AlphaFoldDB" id="A0A7L4ZGK6"/>
<keyword evidence="1" id="KW-0732">Signal</keyword>
<feature type="chain" id="PRO_5029715132" description="Lipoprotein" evidence="1">
    <location>
        <begin position="20"/>
        <end position="144"/>
    </location>
</feature>
<gene>
    <name evidence="2" type="ORF">IMCC3317_09050</name>
</gene>
<evidence type="ECO:0000313" key="2">
    <source>
        <dbReference type="EMBL" id="QHI35559.1"/>
    </source>
</evidence>
<organism evidence="2 3">
    <name type="scientific">Kordia antarctica</name>
    <dbReference type="NCBI Taxonomy" id="1218801"/>
    <lineage>
        <taxon>Bacteria</taxon>
        <taxon>Pseudomonadati</taxon>
        <taxon>Bacteroidota</taxon>
        <taxon>Flavobacteriia</taxon>
        <taxon>Flavobacteriales</taxon>
        <taxon>Flavobacteriaceae</taxon>
        <taxon>Kordia</taxon>
    </lineage>
</organism>
<accession>A0A7L4ZGK6</accession>
<dbReference type="Pfam" id="PF19643">
    <property type="entry name" value="DUF6146"/>
    <property type="match status" value="1"/>
</dbReference>
<dbReference type="InterPro" id="IPR046144">
    <property type="entry name" value="DUF6146"/>
</dbReference>
<dbReference type="RefSeq" id="WP_228054954.1">
    <property type="nucleotide sequence ID" value="NZ_CP019288.1"/>
</dbReference>
<keyword evidence="3" id="KW-1185">Reference proteome</keyword>
<feature type="signal peptide" evidence="1">
    <location>
        <begin position="1"/>
        <end position="19"/>
    </location>
</feature>
<evidence type="ECO:0000313" key="3">
    <source>
        <dbReference type="Proteomes" id="UP000464657"/>
    </source>
</evidence>
<proteinExistence type="predicted"/>
<dbReference type="Proteomes" id="UP000464657">
    <property type="component" value="Chromosome"/>
</dbReference>
<sequence length="144" mass="17163">MKKVLLLIACAGIIVYSCAGQEKAMTKKTDDTTKVSDTIRISSDDEEYDIVIFEAGFSAWMTSTARPRNYYSQQFLEARNQVYVTQWNIRVQQPSRYNSMWYEQEINYRSTVDYGYEVNYQLYYYFVYFQQKYNQKLAAFPVRI</sequence>
<evidence type="ECO:0008006" key="4">
    <source>
        <dbReference type="Google" id="ProtNLM"/>
    </source>
</evidence>